<dbReference type="OrthoDB" id="9894465at2"/>
<dbReference type="EMBL" id="CP001145">
    <property type="protein sequence ID" value="ACI18028.1"/>
    <property type="molecule type" value="Genomic_DNA"/>
</dbReference>
<dbReference type="GO" id="GO:0016787">
    <property type="term" value="F:hydrolase activity"/>
    <property type="evidence" value="ECO:0007669"/>
    <property type="project" value="UniProtKB-KW"/>
</dbReference>
<dbReference type="RefSeq" id="WP_012544678.1">
    <property type="nucleotide sequence ID" value="NC_011295.1"/>
</dbReference>
<proteinExistence type="predicted"/>
<dbReference type="AlphaFoldDB" id="B5Y697"/>
<keyword evidence="1" id="KW-0479">Metal-binding</keyword>
<dbReference type="PROSITE" id="PS51643">
    <property type="entry name" value="HD_CAS3"/>
    <property type="match status" value="1"/>
</dbReference>
<protein>
    <recommendedName>
        <fullName evidence="4">HD Cas3-type domain-containing protein</fullName>
    </recommendedName>
</protein>
<dbReference type="GO" id="GO:0051607">
    <property type="term" value="P:defense response to virus"/>
    <property type="evidence" value="ECO:0007669"/>
    <property type="project" value="UniProtKB-KW"/>
</dbReference>
<sequence>MNLIEHYGLKDVYLTVIPKLNRDKEAGTLWSHSLDVAERFRELTEKLWRPPVGPDAHRVLRYSLDMMQSLVYLHDVGKIDARFQEQLKNGELISRHTLLGLNLVVDAAEKLSQNYPKDFRPTLVYLTSLATTLHHAPLMRTTFTNVKEHPDASLLPAHLRSLWEEELSQTINRLKQYRKQLMISGWELHWVYTYLNGLVALADETSSAHYPLTFSHTFYVDYQVPDQPCTHEVGVYAPQLWARQLKKGVLTPSVSEAFRLMQPRIYTSFYDILPFTMGLGKYNVRMLSLLGSTVYTPRKDWAALFSDLFRARVIITNPARGPINIVRAEDYENKLPYYLQSNDEETDEVDEWTVVTQDYNDLVPPYDWLSLVKKVWNQLGEYALMNMGVHNIKQPFIKADVIQPKDHIHNLRKQLPEHIKLWPKVPLETLVNKLASTPVPLYEATKGAIINESHILLKQSNRVSR</sequence>
<dbReference type="Gene3D" id="1.10.3210.30">
    <property type="match status" value="1"/>
</dbReference>
<dbReference type="InterPro" id="IPR038257">
    <property type="entry name" value="CRISPR-assoc_Cas3_HD_sf"/>
</dbReference>
<evidence type="ECO:0000259" key="4">
    <source>
        <dbReference type="PROSITE" id="PS51643"/>
    </source>
</evidence>
<evidence type="ECO:0000256" key="3">
    <source>
        <dbReference type="ARBA" id="ARBA00023118"/>
    </source>
</evidence>
<name>B5Y697_COPPD</name>
<dbReference type="Pfam" id="PF18019">
    <property type="entry name" value="Cas3_HD"/>
    <property type="match status" value="1"/>
</dbReference>
<reference evidence="6" key="1">
    <citation type="submission" date="2008-08" db="EMBL/GenBank/DDBJ databases">
        <title>The complete genome sequence of Coprothermobacter proteolyticus strain ATCC 5245 / DSM 5265 / BT.</title>
        <authorList>
            <person name="Dodson R.J."/>
            <person name="Durkin A.S."/>
            <person name="Wu M."/>
            <person name="Eisen J."/>
            <person name="Sutton G."/>
        </authorList>
    </citation>
    <scope>NUCLEOTIDE SEQUENCE [LARGE SCALE GENOMIC DNA]</scope>
    <source>
        <strain evidence="6">ATCC 35245 / DSM 5265 / OCM 4 / BT</strain>
    </source>
</reference>
<keyword evidence="6" id="KW-1185">Reference proteome</keyword>
<dbReference type="GO" id="GO:0046872">
    <property type="term" value="F:metal ion binding"/>
    <property type="evidence" value="ECO:0007669"/>
    <property type="project" value="UniProtKB-KW"/>
</dbReference>
<gene>
    <name evidence="5" type="ordered locus">COPRO5265_1520</name>
</gene>
<evidence type="ECO:0000313" key="6">
    <source>
        <dbReference type="Proteomes" id="UP000001732"/>
    </source>
</evidence>
<evidence type="ECO:0000256" key="2">
    <source>
        <dbReference type="ARBA" id="ARBA00022801"/>
    </source>
</evidence>
<feature type="domain" description="HD Cas3-type" evidence="4">
    <location>
        <begin position="22"/>
        <end position="210"/>
    </location>
</feature>
<accession>B5Y697</accession>
<dbReference type="InterPro" id="IPR006483">
    <property type="entry name" value="CRISPR-assoc_Cas3_HD"/>
</dbReference>
<reference evidence="5 6" key="2">
    <citation type="journal article" date="2014" name="Genome Announc.">
        <title>Complete Genome Sequence of Coprothermobacter proteolyticus DSM 5265.</title>
        <authorList>
            <person name="Alexiev A."/>
            <person name="Coil D.A."/>
            <person name="Badger J.H."/>
            <person name="Enticknap J."/>
            <person name="Ward N."/>
            <person name="Robb F.T."/>
            <person name="Eisen J.A."/>
        </authorList>
    </citation>
    <scope>NUCLEOTIDE SEQUENCE [LARGE SCALE GENOMIC DNA]</scope>
    <source>
        <strain evidence="6">ATCC 35245 / DSM 5265 / OCM 4 / BT</strain>
    </source>
</reference>
<dbReference type="NCBIfam" id="TIGR01596">
    <property type="entry name" value="cas3_HD"/>
    <property type="match status" value="1"/>
</dbReference>
<evidence type="ECO:0000256" key="1">
    <source>
        <dbReference type="ARBA" id="ARBA00022723"/>
    </source>
</evidence>
<dbReference type="CDD" id="cd09641">
    <property type="entry name" value="Cas3''_I"/>
    <property type="match status" value="1"/>
</dbReference>
<evidence type="ECO:0000313" key="5">
    <source>
        <dbReference type="EMBL" id="ACI18028.1"/>
    </source>
</evidence>
<dbReference type="Proteomes" id="UP000001732">
    <property type="component" value="Chromosome"/>
</dbReference>
<dbReference type="HOGENOM" id="CLU_587555_0_0_9"/>
<keyword evidence="3" id="KW-0051">Antiviral defense</keyword>
<dbReference type="KEGG" id="cpo:COPRO5265_1520"/>
<keyword evidence="2" id="KW-0378">Hydrolase</keyword>
<organism evidence="5 6">
    <name type="scientific">Coprothermobacter proteolyticus (strain ATCC 35245 / DSM 5265 / OCM 4 / BT)</name>
    <dbReference type="NCBI Taxonomy" id="309798"/>
    <lineage>
        <taxon>Bacteria</taxon>
        <taxon>Pseudomonadati</taxon>
        <taxon>Coprothermobacterota</taxon>
        <taxon>Coprothermobacteria</taxon>
        <taxon>Coprothermobacterales</taxon>
        <taxon>Coprothermobacteraceae</taxon>
        <taxon>Coprothermobacter</taxon>
    </lineage>
</organism>